<gene>
    <name evidence="1" type="ORF">Acr_13g0011650</name>
    <name evidence="2" type="ORF">Acr_13g0011680</name>
</gene>
<proteinExistence type="predicted"/>
<accession>A0A7J0FM15</accession>
<keyword evidence="3" id="KW-1185">Reference proteome</keyword>
<dbReference type="InterPro" id="IPR014560">
    <property type="entry name" value="UCP030333_Alba"/>
</dbReference>
<dbReference type="InterPro" id="IPR036882">
    <property type="entry name" value="Alba-like_dom_sf"/>
</dbReference>
<dbReference type="PANTHER" id="PTHR31947">
    <property type="entry name" value="DNA/RNA-BINDING PROTEIN ALBA 3"/>
    <property type="match status" value="1"/>
</dbReference>
<dbReference type="EMBL" id="BJWL01000013">
    <property type="protein sequence ID" value="GFY99768.1"/>
    <property type="molecule type" value="Genomic_DNA"/>
</dbReference>
<sequence length="51" mass="5724">MTSTVDMKDESRGRPVQKAKIEIVLGKTEKFDELMAAAAEARELREAEEQS</sequence>
<dbReference type="AlphaFoldDB" id="A0A7J0FM15"/>
<dbReference type="EMBL" id="BJWL01000013">
    <property type="protein sequence ID" value="GFY99765.1"/>
    <property type="molecule type" value="Genomic_DNA"/>
</dbReference>
<comment type="caution">
    <text evidence="2">The sequence shown here is derived from an EMBL/GenBank/DDBJ whole genome shotgun (WGS) entry which is preliminary data.</text>
</comment>
<name>A0A7J0FM15_9ERIC</name>
<dbReference type="Gene3D" id="3.30.110.20">
    <property type="entry name" value="Alba-like domain"/>
    <property type="match status" value="1"/>
</dbReference>
<organism evidence="2 3">
    <name type="scientific">Actinidia rufa</name>
    <dbReference type="NCBI Taxonomy" id="165716"/>
    <lineage>
        <taxon>Eukaryota</taxon>
        <taxon>Viridiplantae</taxon>
        <taxon>Streptophyta</taxon>
        <taxon>Embryophyta</taxon>
        <taxon>Tracheophyta</taxon>
        <taxon>Spermatophyta</taxon>
        <taxon>Magnoliopsida</taxon>
        <taxon>eudicotyledons</taxon>
        <taxon>Gunneridae</taxon>
        <taxon>Pentapetalae</taxon>
        <taxon>asterids</taxon>
        <taxon>Ericales</taxon>
        <taxon>Actinidiaceae</taxon>
        <taxon>Actinidia</taxon>
    </lineage>
</organism>
<dbReference type="GO" id="GO:0005634">
    <property type="term" value="C:nucleus"/>
    <property type="evidence" value="ECO:0007669"/>
    <property type="project" value="TreeGrafter"/>
</dbReference>
<reference evidence="2 3" key="1">
    <citation type="submission" date="2019-07" db="EMBL/GenBank/DDBJ databases">
        <title>De Novo Assembly of kiwifruit Actinidia rufa.</title>
        <authorList>
            <person name="Sugita-Konishi S."/>
            <person name="Sato K."/>
            <person name="Mori E."/>
            <person name="Abe Y."/>
            <person name="Kisaki G."/>
            <person name="Hamano K."/>
            <person name="Suezawa K."/>
            <person name="Otani M."/>
            <person name="Fukuda T."/>
            <person name="Manabe T."/>
            <person name="Gomi K."/>
            <person name="Tabuchi M."/>
            <person name="Akimitsu K."/>
            <person name="Kataoka I."/>
        </authorList>
    </citation>
    <scope>NUCLEOTIDE SEQUENCE [LARGE SCALE GENOMIC DNA]</scope>
    <source>
        <strain evidence="3">cv. Fuchu</strain>
        <strain evidence="2">Fuchu</strain>
    </source>
</reference>
<dbReference type="GO" id="GO:0003723">
    <property type="term" value="F:RNA binding"/>
    <property type="evidence" value="ECO:0007669"/>
    <property type="project" value="TreeGrafter"/>
</dbReference>
<dbReference type="OrthoDB" id="1699369at2759"/>
<evidence type="ECO:0000313" key="1">
    <source>
        <dbReference type="EMBL" id="GFY99765.1"/>
    </source>
</evidence>
<dbReference type="Proteomes" id="UP000585474">
    <property type="component" value="Unassembled WGS sequence"/>
</dbReference>
<evidence type="ECO:0000313" key="3">
    <source>
        <dbReference type="Proteomes" id="UP000585474"/>
    </source>
</evidence>
<evidence type="ECO:0000313" key="2">
    <source>
        <dbReference type="EMBL" id="GFY99768.1"/>
    </source>
</evidence>
<dbReference type="PANTHER" id="PTHR31947:SF36">
    <property type="entry name" value="DNA_RNA-BINDING PROTEIN ALBA-LIKE DOMAIN-CONTAINING PROTEIN"/>
    <property type="match status" value="1"/>
</dbReference>
<protein>
    <submittedName>
        <fullName evidence="2">Alba DNA/RNA-binding protein</fullName>
    </submittedName>
</protein>